<dbReference type="EC" id="6.3.4.15" evidence="2"/>
<comment type="caution">
    <text evidence="4">The sequence shown here is derived from an EMBL/GenBank/DDBJ whole genome shotgun (WGS) entry which is preliminary data.</text>
</comment>
<comment type="similarity">
    <text evidence="2">Belongs to the biotin--protein ligase family.</text>
</comment>
<proteinExistence type="inferred from homology"/>
<dbReference type="SUPFAM" id="SSF50037">
    <property type="entry name" value="C-terminal domain of transcriptional repressors"/>
    <property type="match status" value="1"/>
</dbReference>
<evidence type="ECO:0000313" key="5">
    <source>
        <dbReference type="Proteomes" id="UP000260025"/>
    </source>
</evidence>
<dbReference type="InterPro" id="IPR030855">
    <property type="entry name" value="Bifunct_BirA"/>
</dbReference>
<dbReference type="InterPro" id="IPR008988">
    <property type="entry name" value="Transcriptional_repressor_C"/>
</dbReference>
<keyword evidence="2" id="KW-0092">Biotin</keyword>
<name>A0A3E2VU98_CLOIN</name>
<protein>
    <recommendedName>
        <fullName evidence="2">Bifunctional ligase/repressor BirA</fullName>
    </recommendedName>
    <alternativeName>
        <fullName evidence="2">Biotin--[acetyl-CoA-carboxylase] ligase</fullName>
        <ecNumber evidence="2">6.3.4.15</ecNumber>
    </alternativeName>
    <alternativeName>
        <fullName evidence="2">Biotin--protein ligase</fullName>
    </alternativeName>
    <alternativeName>
        <fullName evidence="2">Biotin-[acetyl-CoA carboxylase] synthetase</fullName>
    </alternativeName>
</protein>
<dbReference type="PANTHER" id="PTHR12835:SF5">
    <property type="entry name" value="BIOTIN--PROTEIN LIGASE"/>
    <property type="match status" value="1"/>
</dbReference>
<dbReference type="Pfam" id="PF08279">
    <property type="entry name" value="HTH_11"/>
    <property type="match status" value="1"/>
</dbReference>
<dbReference type="PANTHER" id="PTHR12835">
    <property type="entry name" value="BIOTIN PROTEIN LIGASE"/>
    <property type="match status" value="1"/>
</dbReference>
<feature type="binding site" evidence="2">
    <location>
        <position position="113"/>
    </location>
    <ligand>
        <name>biotin</name>
        <dbReference type="ChEBI" id="CHEBI:57586"/>
    </ligand>
</feature>
<dbReference type="Gene3D" id="1.10.10.10">
    <property type="entry name" value="Winged helix-like DNA-binding domain superfamily/Winged helix DNA-binding domain"/>
    <property type="match status" value="1"/>
</dbReference>
<dbReference type="GO" id="GO:0005524">
    <property type="term" value="F:ATP binding"/>
    <property type="evidence" value="ECO:0007669"/>
    <property type="project" value="UniProtKB-UniRule"/>
</dbReference>
<feature type="binding site" evidence="2">
    <location>
        <begin position="89"/>
        <end position="91"/>
    </location>
    <ligand>
        <name>biotin</name>
        <dbReference type="ChEBI" id="CHEBI:57586"/>
    </ligand>
</feature>
<dbReference type="InterPro" id="IPR004143">
    <property type="entry name" value="BPL_LPL_catalytic"/>
</dbReference>
<dbReference type="GO" id="GO:0009249">
    <property type="term" value="P:protein lipoylation"/>
    <property type="evidence" value="ECO:0007669"/>
    <property type="project" value="UniProtKB-ARBA"/>
</dbReference>
<dbReference type="NCBIfam" id="TIGR00121">
    <property type="entry name" value="birA_ligase"/>
    <property type="match status" value="1"/>
</dbReference>
<gene>
    <name evidence="2" type="primary">birA</name>
    <name evidence="4" type="ORF">DXA38_13150</name>
</gene>
<feature type="binding site" evidence="2">
    <location>
        <begin position="117"/>
        <end position="119"/>
    </location>
    <ligand>
        <name>biotin</name>
        <dbReference type="ChEBI" id="CHEBI:57586"/>
    </ligand>
</feature>
<dbReference type="SUPFAM" id="SSF55681">
    <property type="entry name" value="Class II aaRS and biotin synthetases"/>
    <property type="match status" value="1"/>
</dbReference>
<dbReference type="CDD" id="cd16442">
    <property type="entry name" value="BPL"/>
    <property type="match status" value="1"/>
</dbReference>
<dbReference type="GO" id="GO:0005737">
    <property type="term" value="C:cytoplasm"/>
    <property type="evidence" value="ECO:0007669"/>
    <property type="project" value="TreeGrafter"/>
</dbReference>
<evidence type="ECO:0000259" key="3">
    <source>
        <dbReference type="PROSITE" id="PS51733"/>
    </source>
</evidence>
<dbReference type="InterPro" id="IPR036390">
    <property type="entry name" value="WH_DNA-bd_sf"/>
</dbReference>
<sequence>MSIRSELIRELELNRTKPVSGQELAQRLHVSRNAVCKMIHTLNEEGFEIESFPRKGYRMAETSNKLSAEAISVYLKKKLPVYTFEQVDSTNQLLKKMAIDGSEHLTLVAAEEQCAGRGRFGRPFYSPARTGIYMSLLLRMPQQLSDASMITIYAAVAVHRVLKQLYQADTQIKWVNDIFYEGKKLCGILCEAISDFESGRLEAVVVGIGLNTTTMTFPEELKEIATSLRIQAVNRNELIACIVNELLALQREEQSIVLAQYREASLVLHKEITWLQNGKQLCGYVKDINAVGNLIVESEDTTYILSSGEVSVKAVTA</sequence>
<comment type="catalytic activity">
    <reaction evidence="2">
        <text>biotin + L-lysyl-[protein] + ATP = N(6)-biotinyl-L-lysyl-[protein] + AMP + diphosphate + H(+)</text>
        <dbReference type="Rhea" id="RHEA:11756"/>
        <dbReference type="Rhea" id="RHEA-COMP:9752"/>
        <dbReference type="Rhea" id="RHEA-COMP:10505"/>
        <dbReference type="ChEBI" id="CHEBI:15378"/>
        <dbReference type="ChEBI" id="CHEBI:29969"/>
        <dbReference type="ChEBI" id="CHEBI:30616"/>
        <dbReference type="ChEBI" id="CHEBI:33019"/>
        <dbReference type="ChEBI" id="CHEBI:57586"/>
        <dbReference type="ChEBI" id="CHEBI:83144"/>
        <dbReference type="ChEBI" id="CHEBI:456215"/>
        <dbReference type="EC" id="6.3.4.15"/>
    </reaction>
</comment>
<dbReference type="EMBL" id="QVEV01000019">
    <property type="protein sequence ID" value="RGC14634.1"/>
    <property type="molecule type" value="Genomic_DNA"/>
</dbReference>
<feature type="binding site" evidence="2">
    <location>
        <position position="184"/>
    </location>
    <ligand>
        <name>biotin</name>
        <dbReference type="ChEBI" id="CHEBI:57586"/>
    </ligand>
</feature>
<organism evidence="4 5">
    <name type="scientific">Clostridium innocuum</name>
    <dbReference type="NCBI Taxonomy" id="1522"/>
    <lineage>
        <taxon>Bacteria</taxon>
        <taxon>Bacillati</taxon>
        <taxon>Bacillota</taxon>
        <taxon>Clostridia</taxon>
        <taxon>Eubacteriales</taxon>
        <taxon>Clostridiaceae</taxon>
        <taxon>Clostridium</taxon>
    </lineage>
</organism>
<dbReference type="SUPFAM" id="SSF46785">
    <property type="entry name" value="Winged helix' DNA-binding domain"/>
    <property type="match status" value="1"/>
</dbReference>
<feature type="DNA-binding region" description="H-T-H motif" evidence="2">
    <location>
        <begin position="21"/>
        <end position="40"/>
    </location>
</feature>
<dbReference type="GO" id="GO:0016740">
    <property type="term" value="F:transferase activity"/>
    <property type="evidence" value="ECO:0007669"/>
    <property type="project" value="UniProtKB-ARBA"/>
</dbReference>
<dbReference type="InterPro" id="IPR045864">
    <property type="entry name" value="aa-tRNA-synth_II/BPL/LPL"/>
</dbReference>
<reference evidence="4 5" key="1">
    <citation type="submission" date="2018-08" db="EMBL/GenBank/DDBJ databases">
        <title>A genome reference for cultivated species of the human gut microbiota.</title>
        <authorList>
            <person name="Zou Y."/>
            <person name="Xue W."/>
            <person name="Luo G."/>
        </authorList>
    </citation>
    <scope>NUCLEOTIDE SEQUENCE [LARGE SCALE GENOMIC DNA]</scope>
    <source>
        <strain evidence="4 5">OF01-2LB</strain>
    </source>
</reference>
<evidence type="ECO:0000256" key="2">
    <source>
        <dbReference type="HAMAP-Rule" id="MF_00978"/>
    </source>
</evidence>
<dbReference type="GO" id="GO:0006355">
    <property type="term" value="P:regulation of DNA-templated transcription"/>
    <property type="evidence" value="ECO:0007669"/>
    <property type="project" value="UniProtKB-UniRule"/>
</dbReference>
<dbReference type="Proteomes" id="UP000260025">
    <property type="component" value="Unassembled WGS sequence"/>
</dbReference>
<evidence type="ECO:0000313" key="4">
    <source>
        <dbReference type="EMBL" id="RGC14634.1"/>
    </source>
</evidence>
<keyword evidence="2" id="KW-0678">Repressor</keyword>
<dbReference type="Gene3D" id="3.30.930.10">
    <property type="entry name" value="Bira Bifunctional Protein, Domain 2"/>
    <property type="match status" value="1"/>
</dbReference>
<dbReference type="OrthoDB" id="9807064at2"/>
<dbReference type="Gene3D" id="2.30.30.100">
    <property type="match status" value="1"/>
</dbReference>
<dbReference type="InterPro" id="IPR004408">
    <property type="entry name" value="Biotin_CoA_COase_ligase"/>
</dbReference>
<keyword evidence="2" id="KW-0805">Transcription regulation</keyword>
<dbReference type="AlphaFoldDB" id="A0A3E2VU98"/>
<dbReference type="HAMAP" id="MF_00978">
    <property type="entry name" value="Bifunct_BirA"/>
    <property type="match status" value="1"/>
</dbReference>
<keyword evidence="2" id="KW-0067">ATP-binding</keyword>
<keyword evidence="2" id="KW-0547">Nucleotide-binding</keyword>
<dbReference type="InterPro" id="IPR013196">
    <property type="entry name" value="HTH_11"/>
</dbReference>
<dbReference type="InterPro" id="IPR036388">
    <property type="entry name" value="WH-like_DNA-bd_sf"/>
</dbReference>
<dbReference type="GO" id="GO:0004077">
    <property type="term" value="F:biotin--[biotin carboxyl-carrier protein] ligase activity"/>
    <property type="evidence" value="ECO:0007669"/>
    <property type="project" value="UniProtKB-UniRule"/>
</dbReference>
<dbReference type="PROSITE" id="PS51733">
    <property type="entry name" value="BPL_LPL_CATALYTIC"/>
    <property type="match status" value="1"/>
</dbReference>
<dbReference type="RefSeq" id="WP_117443577.1">
    <property type="nucleotide sequence ID" value="NZ_JAJFEN010000051.1"/>
</dbReference>
<feature type="domain" description="BPL/LPL catalytic" evidence="3">
    <location>
        <begin position="67"/>
        <end position="254"/>
    </location>
</feature>
<dbReference type="GO" id="GO:0003677">
    <property type="term" value="F:DNA binding"/>
    <property type="evidence" value="ECO:0007669"/>
    <property type="project" value="UniProtKB-UniRule"/>
</dbReference>
<keyword evidence="1 2" id="KW-0436">Ligase</keyword>
<keyword evidence="2" id="KW-0804">Transcription</keyword>
<accession>A0A3E2VU98</accession>
<evidence type="ECO:0000256" key="1">
    <source>
        <dbReference type="ARBA" id="ARBA00022598"/>
    </source>
</evidence>
<keyword evidence="2" id="KW-0238">DNA-binding</keyword>
<comment type="function">
    <text evidence="2">Acts both as a biotin--[acetyl-CoA-carboxylase] ligase and a repressor.</text>
</comment>
<dbReference type="Pfam" id="PF03099">
    <property type="entry name" value="BPL_LplA_LipB"/>
    <property type="match status" value="1"/>
</dbReference>